<dbReference type="InterPro" id="IPR025963">
    <property type="entry name" value="FLgD_Tudor"/>
</dbReference>
<dbReference type="InterPro" id="IPR005648">
    <property type="entry name" value="FlgD"/>
</dbReference>
<evidence type="ECO:0000256" key="5">
    <source>
        <dbReference type="RuleBase" id="RU362076"/>
    </source>
</evidence>
<keyword evidence="8" id="KW-0966">Cell projection</keyword>
<name>E8RPA2_ASTEC</name>
<evidence type="ECO:0000259" key="6">
    <source>
        <dbReference type="Pfam" id="PF13860"/>
    </source>
</evidence>
<gene>
    <name evidence="8" type="ordered locus">Astex_0248</name>
</gene>
<dbReference type="eggNOG" id="COG1843">
    <property type="taxonomic scope" value="Bacteria"/>
</dbReference>
<dbReference type="AlphaFoldDB" id="E8RPA2"/>
<evidence type="ECO:0000313" key="9">
    <source>
        <dbReference type="Proteomes" id="UP000001492"/>
    </source>
</evidence>
<reference evidence="9" key="1">
    <citation type="submission" date="2010-12" db="EMBL/GenBank/DDBJ databases">
        <title>Complete sequence of chromosome 1 of Asticcacaulis excentricus CB 48.</title>
        <authorList>
            <consortium name="US DOE Joint Genome Institute"/>
            <person name="Lucas S."/>
            <person name="Copeland A."/>
            <person name="Lapidus A."/>
            <person name="Cheng J.-F."/>
            <person name="Bruce D."/>
            <person name="Goodwin L."/>
            <person name="Pitluck S."/>
            <person name="Teshima H."/>
            <person name="Davenport K."/>
            <person name="Detter J.C."/>
            <person name="Han C."/>
            <person name="Tapia R."/>
            <person name="Land M."/>
            <person name="Hauser L."/>
            <person name="Jeffries C."/>
            <person name="Kyrpides N."/>
            <person name="Ivanova N."/>
            <person name="Ovchinnikova G."/>
            <person name="Brun Y.V."/>
            <person name="Woyke T."/>
        </authorList>
    </citation>
    <scope>NUCLEOTIDE SEQUENCE [LARGE SCALE GENOMIC DNA]</scope>
    <source>
        <strain evidence="9">ATCC 15261 / DSM 4724 / KCTC 12464 / NCIMB 9791 / VKM B-1370 / CB 48</strain>
    </source>
</reference>
<dbReference type="Gene3D" id="2.60.40.4070">
    <property type="match status" value="1"/>
</dbReference>
<dbReference type="InterPro" id="IPR025965">
    <property type="entry name" value="FlgD/Vpr_Ig-like"/>
</dbReference>
<dbReference type="EMBL" id="CP002395">
    <property type="protein sequence ID" value="ADU11948.1"/>
    <property type="molecule type" value="Genomic_DNA"/>
</dbReference>
<evidence type="ECO:0000313" key="8">
    <source>
        <dbReference type="EMBL" id="ADU11948.1"/>
    </source>
</evidence>
<organism evidence="8 9">
    <name type="scientific">Asticcacaulis excentricus (strain ATCC 15261 / DSM 4724 / KCTC 12464 / NCIMB 9791 / VKM B-1370 / CB 48)</name>
    <dbReference type="NCBI Taxonomy" id="573065"/>
    <lineage>
        <taxon>Bacteria</taxon>
        <taxon>Pseudomonadati</taxon>
        <taxon>Pseudomonadota</taxon>
        <taxon>Alphaproteobacteria</taxon>
        <taxon>Caulobacterales</taxon>
        <taxon>Caulobacteraceae</taxon>
        <taxon>Asticcacaulis</taxon>
    </lineage>
</organism>
<dbReference type="STRING" id="573065.Astex_0248"/>
<keyword evidence="9" id="KW-1185">Reference proteome</keyword>
<protein>
    <recommendedName>
        <fullName evidence="2 5">Basal-body rod modification protein FlgD</fullName>
    </recommendedName>
</protein>
<feature type="domain" description="FlgD Tudor-like" evidence="7">
    <location>
        <begin position="86"/>
        <end position="215"/>
    </location>
</feature>
<dbReference type="Pfam" id="PF13861">
    <property type="entry name" value="FLgD_tudor"/>
    <property type="match status" value="1"/>
</dbReference>
<dbReference type="OrthoDB" id="9785233at2"/>
<evidence type="ECO:0000256" key="3">
    <source>
        <dbReference type="ARBA" id="ARBA00022795"/>
    </source>
</evidence>
<sequence length="219" mass="22237">MVTSVSSSTASTTSSASSAATSSLGTTYETFLSLLTAQLKNQDPLSPMDSTEWTSQLVQYSSVEQQIKTNDYLSTLVAQSGGSLSSAVNYIGKSITADTNTTTLSGGVATWDYTLGSDASSVTVTVTDSDGNIVYKDSSAGTSAGKHEFGWDGTTSTGATADEGLYNLTIEALDGSGNAISHSVTVTGTVTSVSEEEGEVVLGVGTNKVALSDVTSVAS</sequence>
<dbReference type="HOGENOM" id="CLU_047535_0_1_5"/>
<evidence type="ECO:0000256" key="2">
    <source>
        <dbReference type="ARBA" id="ARBA00016013"/>
    </source>
</evidence>
<evidence type="ECO:0000256" key="4">
    <source>
        <dbReference type="ARBA" id="ARBA00024746"/>
    </source>
</evidence>
<evidence type="ECO:0000256" key="1">
    <source>
        <dbReference type="ARBA" id="ARBA00010577"/>
    </source>
</evidence>
<keyword evidence="8" id="KW-0969">Cilium</keyword>
<keyword evidence="3 5" id="KW-1005">Bacterial flagellum biogenesis</keyword>
<proteinExistence type="inferred from homology"/>
<dbReference type="Proteomes" id="UP000001492">
    <property type="component" value="Chromosome 1"/>
</dbReference>
<feature type="domain" description="FlgD/Vpr Ig-like" evidence="6">
    <location>
        <begin position="101"/>
        <end position="175"/>
    </location>
</feature>
<dbReference type="KEGG" id="aex:Astex_0248"/>
<comment type="function">
    <text evidence="4 5">Required for flagellar hook formation. May act as a scaffolding protein.</text>
</comment>
<keyword evidence="8" id="KW-0282">Flagellum</keyword>
<dbReference type="RefSeq" id="WP_013477782.1">
    <property type="nucleotide sequence ID" value="NC_014816.1"/>
</dbReference>
<comment type="similarity">
    <text evidence="1 5">Belongs to the FlgD family.</text>
</comment>
<dbReference type="Gene3D" id="2.30.30.910">
    <property type="match status" value="1"/>
</dbReference>
<dbReference type="GO" id="GO:0044781">
    <property type="term" value="P:bacterial-type flagellum organization"/>
    <property type="evidence" value="ECO:0007669"/>
    <property type="project" value="UniProtKB-UniRule"/>
</dbReference>
<evidence type="ECO:0000259" key="7">
    <source>
        <dbReference type="Pfam" id="PF13861"/>
    </source>
</evidence>
<dbReference type="Pfam" id="PF03963">
    <property type="entry name" value="FlgD"/>
    <property type="match status" value="1"/>
</dbReference>
<dbReference type="Pfam" id="PF13860">
    <property type="entry name" value="FlgD_ig"/>
    <property type="match status" value="1"/>
</dbReference>
<accession>E8RPA2</accession>